<gene>
    <name evidence="1" type="ORF">D5086_023608</name>
</gene>
<accession>A0ACC4BAW1</accession>
<dbReference type="EMBL" id="RCHU02000012">
    <property type="protein sequence ID" value="KAL3575507.1"/>
    <property type="molecule type" value="Genomic_DNA"/>
</dbReference>
<organism evidence="1 2">
    <name type="scientific">Populus alba</name>
    <name type="common">White poplar</name>
    <dbReference type="NCBI Taxonomy" id="43335"/>
    <lineage>
        <taxon>Eukaryota</taxon>
        <taxon>Viridiplantae</taxon>
        <taxon>Streptophyta</taxon>
        <taxon>Embryophyta</taxon>
        <taxon>Tracheophyta</taxon>
        <taxon>Spermatophyta</taxon>
        <taxon>Magnoliopsida</taxon>
        <taxon>eudicotyledons</taxon>
        <taxon>Gunneridae</taxon>
        <taxon>Pentapetalae</taxon>
        <taxon>rosids</taxon>
        <taxon>fabids</taxon>
        <taxon>Malpighiales</taxon>
        <taxon>Salicaceae</taxon>
        <taxon>Saliceae</taxon>
        <taxon>Populus</taxon>
    </lineage>
</organism>
<proteinExistence type="predicted"/>
<sequence>MNEFHEKYEDIFSVEFSRGYLTAWSSIGAKGFSSPPLEKIDFLMCSVFFRSRHGNENKWTAYTKQAEVKLTLRDGTC</sequence>
<comment type="caution">
    <text evidence="1">The sequence shown here is derived from an EMBL/GenBank/DDBJ whole genome shotgun (WGS) entry which is preliminary data.</text>
</comment>
<dbReference type="Proteomes" id="UP000309997">
    <property type="component" value="Unassembled WGS sequence"/>
</dbReference>
<evidence type="ECO:0000313" key="2">
    <source>
        <dbReference type="Proteomes" id="UP000309997"/>
    </source>
</evidence>
<reference evidence="1 2" key="1">
    <citation type="journal article" date="2024" name="Plant Biotechnol. J.">
        <title>Genome and CRISPR/Cas9 system of a widespread forest tree (Populus alba) in the world.</title>
        <authorList>
            <person name="Liu Y.J."/>
            <person name="Jiang P.F."/>
            <person name="Han X.M."/>
            <person name="Li X.Y."/>
            <person name="Wang H.M."/>
            <person name="Wang Y.J."/>
            <person name="Wang X.X."/>
            <person name="Zeng Q.Y."/>
        </authorList>
    </citation>
    <scope>NUCLEOTIDE SEQUENCE [LARGE SCALE GENOMIC DNA]</scope>
    <source>
        <strain evidence="2">cv. PAL-ZL1</strain>
    </source>
</reference>
<protein>
    <submittedName>
        <fullName evidence="1">Uncharacterized protein</fullName>
    </submittedName>
</protein>
<name>A0ACC4BAW1_POPAL</name>
<keyword evidence="2" id="KW-1185">Reference proteome</keyword>
<evidence type="ECO:0000313" key="1">
    <source>
        <dbReference type="EMBL" id="KAL3575507.1"/>
    </source>
</evidence>